<gene>
    <name evidence="1" type="ORF">Arub01_49880</name>
</gene>
<sequence>MTALKETPGGRGARPLGVVDRRGQLLTKPILGALTRYVLGDEIAGWLKIPREPVWDTLFETAWEPFIAVREGLFSLEMAPGALQKAYWAFDEILRLGVLLVLPGGNLPISIEIPTTNNPNHS</sequence>
<dbReference type="EMBL" id="BSRZ01000017">
    <property type="protein sequence ID" value="GLW66744.1"/>
    <property type="molecule type" value="Genomic_DNA"/>
</dbReference>
<dbReference type="AlphaFoldDB" id="A0A9W6Q171"/>
<organism evidence="1 2">
    <name type="scientific">Actinomadura rubrobrunea</name>
    <dbReference type="NCBI Taxonomy" id="115335"/>
    <lineage>
        <taxon>Bacteria</taxon>
        <taxon>Bacillati</taxon>
        <taxon>Actinomycetota</taxon>
        <taxon>Actinomycetes</taxon>
        <taxon>Streptosporangiales</taxon>
        <taxon>Thermomonosporaceae</taxon>
        <taxon>Actinomadura</taxon>
    </lineage>
</organism>
<comment type="caution">
    <text evidence="1">The sequence shown here is derived from an EMBL/GenBank/DDBJ whole genome shotgun (WGS) entry which is preliminary data.</text>
</comment>
<name>A0A9W6Q171_9ACTN</name>
<proteinExistence type="predicted"/>
<protein>
    <submittedName>
        <fullName evidence="1">Uncharacterized protein</fullName>
    </submittedName>
</protein>
<evidence type="ECO:0000313" key="2">
    <source>
        <dbReference type="Proteomes" id="UP001165124"/>
    </source>
</evidence>
<keyword evidence="2" id="KW-1185">Reference proteome</keyword>
<evidence type="ECO:0000313" key="1">
    <source>
        <dbReference type="EMBL" id="GLW66744.1"/>
    </source>
</evidence>
<accession>A0A9W6Q171</accession>
<dbReference type="Proteomes" id="UP001165124">
    <property type="component" value="Unassembled WGS sequence"/>
</dbReference>
<reference evidence="1" key="1">
    <citation type="submission" date="2023-02" db="EMBL/GenBank/DDBJ databases">
        <title>Actinomadura rubrobrunea NBRC 14622.</title>
        <authorList>
            <person name="Ichikawa N."/>
            <person name="Sato H."/>
            <person name="Tonouchi N."/>
        </authorList>
    </citation>
    <scope>NUCLEOTIDE SEQUENCE</scope>
    <source>
        <strain evidence="1">NBRC 14622</strain>
    </source>
</reference>